<dbReference type="InterPro" id="IPR036047">
    <property type="entry name" value="F-box-like_dom_sf"/>
</dbReference>
<keyword evidence="4" id="KW-1185">Reference proteome</keyword>
<feature type="domain" description="F-box" evidence="2">
    <location>
        <begin position="296"/>
        <end position="341"/>
    </location>
</feature>
<dbReference type="InterPro" id="IPR001810">
    <property type="entry name" value="F-box_dom"/>
</dbReference>
<dbReference type="Pfam" id="PF12937">
    <property type="entry name" value="F-box-like"/>
    <property type="match status" value="1"/>
</dbReference>
<accession>A0ABR0BEV5</accession>
<comment type="caution">
    <text evidence="3">The sequence shown here is derived from an EMBL/GenBank/DDBJ whole genome shotgun (WGS) entry which is preliminary data.</text>
</comment>
<dbReference type="Gene3D" id="1.20.1280.50">
    <property type="match status" value="1"/>
</dbReference>
<protein>
    <recommendedName>
        <fullName evidence="2">F-box domain-containing protein</fullName>
    </recommendedName>
</protein>
<name>A0ABR0BEV5_PURLI</name>
<dbReference type="SUPFAM" id="SSF81383">
    <property type="entry name" value="F-box domain"/>
    <property type="match status" value="1"/>
</dbReference>
<reference evidence="3 4" key="1">
    <citation type="journal article" date="2024" name="Microbiol. Resour. Announc.">
        <title>Genome annotations for the ascomycete fungi Trichoderma harzianum, Trichoderma aggressivum, and Purpureocillium lilacinum.</title>
        <authorList>
            <person name="Beijen E.P.W."/>
            <person name="Ohm R.A."/>
        </authorList>
    </citation>
    <scope>NUCLEOTIDE SEQUENCE [LARGE SCALE GENOMIC DNA]</scope>
    <source>
        <strain evidence="3 4">CBS 150709</strain>
    </source>
</reference>
<sequence length="664" mass="73372">MPLLPRSAPQRANAAVNNCARLARRGSPSTSSGVIGEPEVKTLPDPFPANGRSRPPPSASTGTRSVSPLNSLELALPAISSSRHRSQRYLVQVLRNPLPFVVGCASHTLRHIRPAPHSALPSPVSSCATKRTSHCVAAQGDWWYYGNRDDSEKATHLRIHGLTTVIVEGVQLVSVLHRDLVHSTYRSSIVKHQARHFQNFPASSPMLFPSQPRSLDRVGHSSNGRIFRLDPDSKVASTLDAGHAKTFSWRRLLGDSMEDSEEGVPVPVVQNHAFFSGHIPGHLREPRTAIAPALDMDGIQNIPPEIISQIFRITDPGTLKCCRLVCRRWEKIAVEFLFRRVVYDEVRTTFNAILAKTELAAFVRFISIPRTTANDVLRAIACHKLGLEILRPKAGIVRQSGDGQFITTVTDFAPSPQSILPALEEIRLLTSDEPLFAVQVFPNLRRLHVDMEFVQLANGLEWPRLEALHLRGTFSVVQLQDFLARNKSIRQIHLTAVLALKPLKPPPGSVRELIKAALGSVLSAENVGSIMRSAEDCDDAHERSFLRQVHADLDKMTDQDAKSEAREAIVTNFGVLLAHEANHYLADIGKLGLSDSSSLHEVTFSAQYAWEDELVIRGSTLRDGPAPEIGLRATDQVEDTLHICHTLEPLSEQGAQWNIRPSEY</sequence>
<evidence type="ECO:0000256" key="1">
    <source>
        <dbReference type="SAM" id="MobiDB-lite"/>
    </source>
</evidence>
<feature type="region of interest" description="Disordered" evidence="1">
    <location>
        <begin position="22"/>
        <end position="66"/>
    </location>
</feature>
<dbReference type="PROSITE" id="PS50181">
    <property type="entry name" value="FBOX"/>
    <property type="match status" value="1"/>
</dbReference>
<gene>
    <name evidence="3" type="ORF">Purlil1_13156</name>
</gene>
<organism evidence="3 4">
    <name type="scientific">Purpureocillium lilacinum</name>
    <name type="common">Paecilomyces lilacinus</name>
    <dbReference type="NCBI Taxonomy" id="33203"/>
    <lineage>
        <taxon>Eukaryota</taxon>
        <taxon>Fungi</taxon>
        <taxon>Dikarya</taxon>
        <taxon>Ascomycota</taxon>
        <taxon>Pezizomycotina</taxon>
        <taxon>Sordariomycetes</taxon>
        <taxon>Hypocreomycetidae</taxon>
        <taxon>Hypocreales</taxon>
        <taxon>Ophiocordycipitaceae</taxon>
        <taxon>Purpureocillium</taxon>
    </lineage>
</organism>
<dbReference type="Proteomes" id="UP001287286">
    <property type="component" value="Unassembled WGS sequence"/>
</dbReference>
<evidence type="ECO:0000259" key="2">
    <source>
        <dbReference type="PROSITE" id="PS50181"/>
    </source>
</evidence>
<evidence type="ECO:0000313" key="4">
    <source>
        <dbReference type="Proteomes" id="UP001287286"/>
    </source>
</evidence>
<proteinExistence type="predicted"/>
<dbReference type="EMBL" id="JAWRVI010000173">
    <property type="protein sequence ID" value="KAK4073068.1"/>
    <property type="molecule type" value="Genomic_DNA"/>
</dbReference>
<evidence type="ECO:0000313" key="3">
    <source>
        <dbReference type="EMBL" id="KAK4073068.1"/>
    </source>
</evidence>